<comment type="caution">
    <text evidence="1">The sequence shown here is derived from an EMBL/GenBank/DDBJ whole genome shotgun (WGS) entry which is preliminary data.</text>
</comment>
<sequence>MNKFYIISLLIFSFFSCENIDKKSENESIKKNDFGIENMPNNETEYDTIFTKNSNDNQKLISEIENKLLKSKFRFEKNESIKQNSYNNCEENTIILVKGDGIRNYFAKSLVPEKNSPMKNVYPDFMITVYEFENENIANKNFEIIYNALFSAGHFCNGKAPEKLVQNGNEIFHLSTRAEMFRTYIEKYGELIKNYR</sequence>
<evidence type="ECO:0000313" key="2">
    <source>
        <dbReference type="Proteomes" id="UP000761423"/>
    </source>
</evidence>
<dbReference type="RefSeq" id="WP_166236078.1">
    <property type="nucleotide sequence ID" value="NZ_JAAJBV010000003.1"/>
</dbReference>
<organism evidence="1 2">
    <name type="scientific">Flavobacterium celericrescens</name>
    <dbReference type="NCBI Taxonomy" id="2709780"/>
    <lineage>
        <taxon>Bacteria</taxon>
        <taxon>Pseudomonadati</taxon>
        <taxon>Bacteroidota</taxon>
        <taxon>Flavobacteriia</taxon>
        <taxon>Flavobacteriales</taxon>
        <taxon>Flavobacteriaceae</taxon>
        <taxon>Flavobacterium</taxon>
    </lineage>
</organism>
<reference evidence="1 2" key="1">
    <citation type="submission" date="2020-02" db="EMBL/GenBank/DDBJ databases">
        <authorList>
            <person name="Chen W.-M."/>
        </authorList>
    </citation>
    <scope>NUCLEOTIDE SEQUENCE [LARGE SCALE GENOMIC DNA]</scope>
    <source>
        <strain evidence="1 2">TWA-26</strain>
    </source>
</reference>
<protein>
    <recommendedName>
        <fullName evidence="3">Lipoprotein</fullName>
    </recommendedName>
</protein>
<dbReference type="Proteomes" id="UP000761423">
    <property type="component" value="Unassembled WGS sequence"/>
</dbReference>
<dbReference type="EMBL" id="JAAJBV010000003">
    <property type="protein sequence ID" value="NHM04079.1"/>
    <property type="molecule type" value="Genomic_DNA"/>
</dbReference>
<name>A0ABX0IDY3_9FLAO</name>
<evidence type="ECO:0008006" key="3">
    <source>
        <dbReference type="Google" id="ProtNLM"/>
    </source>
</evidence>
<proteinExistence type="predicted"/>
<evidence type="ECO:0000313" key="1">
    <source>
        <dbReference type="EMBL" id="NHM04079.1"/>
    </source>
</evidence>
<gene>
    <name evidence="1" type="ORF">G4L40_05100</name>
</gene>
<dbReference type="PROSITE" id="PS51257">
    <property type="entry name" value="PROKAR_LIPOPROTEIN"/>
    <property type="match status" value="1"/>
</dbReference>
<keyword evidence="2" id="KW-1185">Reference proteome</keyword>
<accession>A0ABX0IDY3</accession>